<feature type="region of interest" description="Disordered" evidence="1">
    <location>
        <begin position="1000"/>
        <end position="1070"/>
    </location>
</feature>
<feature type="region of interest" description="Disordered" evidence="1">
    <location>
        <begin position="94"/>
        <end position="113"/>
    </location>
</feature>
<proteinExistence type="predicted"/>
<feature type="compositionally biased region" description="Polar residues" evidence="1">
    <location>
        <begin position="1166"/>
        <end position="1177"/>
    </location>
</feature>
<dbReference type="RefSeq" id="XP_025371034.1">
    <property type="nucleotide sequence ID" value="XM_025513513.1"/>
</dbReference>
<sequence length="1340" mass="140759">MDASTESRLLQHINELRSTCDLHSFDKSLENGFGWAELMVEHARDVFEQYKNEHAKNKTKKSSSQSLRAQTAALALAGEMLKSPKKKASVSSFRFPFSSSSTGESGVSSPVRGSASLLRSGAFGEDKENTPRHATRPNMHHAAGDVEADEQEEQLVASPKKAALPTTRSRSDKSAQPKLPNPFQSGRGEKKPRAVSQQSKSKKAHQESKQPSIPASSDPVAASSASSGAAPSAKSTSSSRKKRSSDEAELSDHELDPTSKAPTEKQPSKRSKATKKEHKLQQRDAEASTAPLKRSTRATKAAMEAEDEAPPSTSQAATDPIVEIQPRKEDMRHASISRDVSMSRADEDVEMQDGEHPEASTPPPDALPRSNSGRTLAAAAEAEDSLHISLADDGTAYTEDGEADEEAWSTAHAKEVDVAAQTISETRGQIQSRADPVSRPKAPKRTLGDNVGPKKSIAAVGTASTDKEKDQTILGAAQSQNATTPAAPATSIFRSSLFRSVRKDDNQARQEKEEEDGSDEEMMANTKMNATSVLSKNVVAPPKSSKPASSVNGQQLQAQQQAASHRAPTSVLSRLEKVKRASDMNVHAALPSASSSAFMPSSTTKSAHAASTAISAANPRSMTAVGLGNIAHSKTFEHQRSQIASHNDAAKDAPTAPITSSKPAAASTTPSASPVLTLQGRPLRKEDEKGLEDEVMSAYDEEELDKESGIGAGKQATLAVNTKDADMTLGELGSAGRTADEQLKNINPASTQPAQAQVSVAKAPLMQKKESTVPQAGAREQVRVPSNTQPPPKPISQMPKVSVNLMGKSMAKPGTAASATSKNRATPASASTSSAAQPSTSGPSTGRDPNEIRQGWNFFDKVKGFVGLNAQNATSSAGAHPTNAHTPASAPAASNGGAFVPARPGSVLAMANKAAGAATPPRTRTDSNVSGAAPGAPSNALNASVSSQNGPTGKGKAPAAAAAAAAAAASKKEDDLKKKQVEERRKAALVEREKERANAAAAAAKVKAPSNIVRPAPSTHGIKANRPANVQAQPARPGSSLAVRPPSGFNASAQSIRFGGPTTSNSSQSVNKNAGANWIAVNASSTSVKPNGNVFQQAKGVRPPASGSATSSKMESIAAQHVSMAKNATPEVSDESGAWEEAVSSADEAGAEEEEEEEDEEEEAGQSLSDPDSAYSQSEDEDVQEKRAGEKPWERAALEEALRAQANVDPDGLFGIPKASVPLENWFETDTGATPAKEATKLERIRRPRTSSGTWNRNDLLGQEEIDRYNRMMGIKSSGVRIQRSPNDSNAQRSKKRKLPAQSNGSMQGKERPSSKLANELVGQSRYAPSSSKAGPSKLH</sequence>
<feature type="region of interest" description="Disordered" evidence="1">
    <location>
        <begin position="118"/>
        <end position="385"/>
    </location>
</feature>
<evidence type="ECO:0000256" key="1">
    <source>
        <dbReference type="SAM" id="MobiDB-lite"/>
    </source>
</evidence>
<feature type="compositionally biased region" description="Acidic residues" evidence="1">
    <location>
        <begin position="1149"/>
        <end position="1164"/>
    </location>
</feature>
<feature type="compositionally biased region" description="Low complexity" evidence="1">
    <location>
        <begin position="211"/>
        <end position="238"/>
    </location>
</feature>
<feature type="compositionally biased region" description="Polar residues" evidence="1">
    <location>
        <begin position="939"/>
        <end position="951"/>
    </location>
</feature>
<feature type="compositionally biased region" description="Low complexity" evidence="1">
    <location>
        <begin position="957"/>
        <end position="969"/>
    </location>
</feature>
<feature type="region of interest" description="Disordered" evidence="1">
    <location>
        <begin position="1275"/>
        <end position="1340"/>
    </location>
</feature>
<dbReference type="Proteomes" id="UP000245783">
    <property type="component" value="Unassembled WGS sequence"/>
</dbReference>
<feature type="compositionally biased region" description="Basic residues" evidence="1">
    <location>
        <begin position="268"/>
        <end position="278"/>
    </location>
</feature>
<feature type="compositionally biased region" description="Low complexity" evidence="1">
    <location>
        <begin position="825"/>
        <end position="845"/>
    </location>
</feature>
<dbReference type="OrthoDB" id="6123at2759"/>
<dbReference type="GeneID" id="37035383"/>
<feature type="region of interest" description="Disordered" evidence="1">
    <location>
        <begin position="1227"/>
        <end position="1263"/>
    </location>
</feature>
<reference evidence="2 3" key="1">
    <citation type="journal article" date="2018" name="Mol. Biol. Evol.">
        <title>Broad Genomic Sampling Reveals a Smut Pathogenic Ancestry of the Fungal Clade Ustilaginomycotina.</title>
        <authorList>
            <person name="Kijpornyongpan T."/>
            <person name="Mondo S.J."/>
            <person name="Barry K."/>
            <person name="Sandor L."/>
            <person name="Lee J."/>
            <person name="Lipzen A."/>
            <person name="Pangilinan J."/>
            <person name="LaButti K."/>
            <person name="Hainaut M."/>
            <person name="Henrissat B."/>
            <person name="Grigoriev I.V."/>
            <person name="Spatafora J.W."/>
            <person name="Aime M.C."/>
        </authorList>
    </citation>
    <scope>NUCLEOTIDE SEQUENCE [LARGE SCALE GENOMIC DNA]</scope>
    <source>
        <strain evidence="2 3">MCA 4658</strain>
    </source>
</reference>
<feature type="compositionally biased region" description="Polar residues" evidence="1">
    <location>
        <begin position="526"/>
        <end position="535"/>
    </location>
</feature>
<feature type="compositionally biased region" description="Low complexity" evidence="1">
    <location>
        <begin position="887"/>
        <end position="898"/>
    </location>
</feature>
<feature type="region of interest" description="Disordered" evidence="1">
    <location>
        <begin position="639"/>
        <end position="710"/>
    </location>
</feature>
<feature type="region of interest" description="Disordered" evidence="1">
    <location>
        <begin position="873"/>
        <end position="983"/>
    </location>
</feature>
<evidence type="ECO:0008006" key="4">
    <source>
        <dbReference type="Google" id="ProtNLM"/>
    </source>
</evidence>
<feature type="compositionally biased region" description="Acidic residues" evidence="1">
    <location>
        <begin position="689"/>
        <end position="705"/>
    </location>
</feature>
<feature type="compositionally biased region" description="Polar residues" evidence="1">
    <location>
        <begin position="421"/>
        <end position="432"/>
    </location>
</feature>
<feature type="compositionally biased region" description="Polar residues" evidence="1">
    <location>
        <begin position="1085"/>
        <end position="1096"/>
    </location>
</feature>
<feature type="compositionally biased region" description="Polar residues" evidence="1">
    <location>
        <begin position="1049"/>
        <end position="1070"/>
    </location>
</feature>
<feature type="region of interest" description="Disordered" evidence="1">
    <location>
        <begin position="733"/>
        <end position="856"/>
    </location>
</feature>
<dbReference type="STRING" id="1522189.A0A316W2Z2"/>
<feature type="compositionally biased region" description="Acidic residues" evidence="1">
    <location>
        <begin position="513"/>
        <end position="522"/>
    </location>
</feature>
<feature type="region of interest" description="Disordered" evidence="1">
    <location>
        <begin position="1085"/>
        <end position="1194"/>
    </location>
</feature>
<protein>
    <recommendedName>
        <fullName evidence="4">Inner centromere protein ARK-binding domain-containing protein</fullName>
    </recommendedName>
</protein>
<organism evidence="2 3">
    <name type="scientific">Ceraceosorus guamensis</name>
    <dbReference type="NCBI Taxonomy" id="1522189"/>
    <lineage>
        <taxon>Eukaryota</taxon>
        <taxon>Fungi</taxon>
        <taxon>Dikarya</taxon>
        <taxon>Basidiomycota</taxon>
        <taxon>Ustilaginomycotina</taxon>
        <taxon>Exobasidiomycetes</taxon>
        <taxon>Ceraceosorales</taxon>
        <taxon>Ceraceosoraceae</taxon>
        <taxon>Ceraceosorus</taxon>
    </lineage>
</organism>
<name>A0A316W2Z2_9BASI</name>
<feature type="compositionally biased region" description="Basic and acidic residues" evidence="1">
    <location>
        <begin position="1184"/>
        <end position="1194"/>
    </location>
</feature>
<gene>
    <name evidence="2" type="ORF">IE81DRAFT_322048</name>
</gene>
<feature type="compositionally biased region" description="Basic and acidic residues" evidence="1">
    <location>
        <begin position="501"/>
        <end position="512"/>
    </location>
</feature>
<feature type="compositionally biased region" description="Polar residues" evidence="1">
    <location>
        <begin position="744"/>
        <end position="758"/>
    </location>
</feature>
<dbReference type="InParanoid" id="A0A316W2Z2"/>
<keyword evidence="3" id="KW-1185">Reference proteome</keyword>
<feature type="region of interest" description="Disordered" evidence="1">
    <location>
        <begin position="421"/>
        <end position="571"/>
    </location>
</feature>
<feature type="compositionally biased region" description="Low complexity" evidence="1">
    <location>
        <begin position="538"/>
        <end position="563"/>
    </location>
</feature>
<dbReference type="EMBL" id="KZ819366">
    <property type="protein sequence ID" value="PWN43874.1"/>
    <property type="molecule type" value="Genomic_DNA"/>
</dbReference>
<accession>A0A316W2Z2</accession>
<evidence type="ECO:0000313" key="3">
    <source>
        <dbReference type="Proteomes" id="UP000245783"/>
    </source>
</evidence>
<feature type="compositionally biased region" description="Basic and acidic residues" evidence="1">
    <location>
        <begin position="244"/>
        <end position="267"/>
    </location>
</feature>
<feature type="compositionally biased region" description="Basic and acidic residues" evidence="1">
    <location>
        <begin position="970"/>
        <end position="983"/>
    </location>
</feature>
<evidence type="ECO:0000313" key="2">
    <source>
        <dbReference type="EMBL" id="PWN43874.1"/>
    </source>
</evidence>
<feature type="compositionally biased region" description="Low complexity" evidence="1">
    <location>
        <begin position="94"/>
        <end position="111"/>
    </location>
</feature>
<feature type="compositionally biased region" description="Low complexity" evidence="1">
    <location>
        <begin position="653"/>
        <end position="674"/>
    </location>
</feature>